<reference evidence="2 3" key="1">
    <citation type="submission" date="2016-06" db="EMBL/GenBank/DDBJ databases">
        <authorList>
            <person name="Kjaerup R.B."/>
            <person name="Dalgaard T.S."/>
            <person name="Juul-Madsen H.R."/>
        </authorList>
    </citation>
    <scope>NUCLEOTIDE SEQUENCE [LARGE SCALE GENOMIC DNA]</scope>
    <source>
        <strain evidence="2 3">373-A1</strain>
    </source>
</reference>
<dbReference type="PANTHER" id="PTHR10353">
    <property type="entry name" value="GLYCOSYL HYDROLASE"/>
    <property type="match status" value="1"/>
</dbReference>
<name>A0A173Y4L3_9CLOT</name>
<dbReference type="SUPFAM" id="SSF51445">
    <property type="entry name" value="(Trans)glycosidases"/>
    <property type="match status" value="1"/>
</dbReference>
<dbReference type="OrthoDB" id="2339329at2"/>
<dbReference type="PANTHER" id="PTHR10353:SF296">
    <property type="entry name" value="6-PHOSPHO-BETA-GLUCOSIDASE"/>
    <property type="match status" value="1"/>
</dbReference>
<dbReference type="GeneID" id="42774724"/>
<dbReference type="InterPro" id="IPR033132">
    <property type="entry name" value="GH_1_N_CS"/>
</dbReference>
<dbReference type="EMBL" id="MAPZ01000019">
    <property type="protein sequence ID" value="OBY10801.1"/>
    <property type="molecule type" value="Genomic_DNA"/>
</dbReference>
<dbReference type="InterPro" id="IPR001360">
    <property type="entry name" value="Glyco_hydro_1"/>
</dbReference>
<dbReference type="PRINTS" id="PR00131">
    <property type="entry name" value="GLHYDRLASE1"/>
</dbReference>
<dbReference type="PROSITE" id="PS00653">
    <property type="entry name" value="GLYCOSYL_HYDROL_F1_2"/>
    <property type="match status" value="1"/>
</dbReference>
<evidence type="ECO:0000256" key="1">
    <source>
        <dbReference type="RuleBase" id="RU003690"/>
    </source>
</evidence>
<dbReference type="eggNOG" id="COG2723">
    <property type="taxonomic scope" value="Bacteria"/>
</dbReference>
<comment type="caution">
    <text evidence="2">The sequence shown here is derived from an EMBL/GenBank/DDBJ whole genome shotgun (WGS) entry which is preliminary data.</text>
</comment>
<dbReference type="InterPro" id="IPR017853">
    <property type="entry name" value="GH"/>
</dbReference>
<proteinExistence type="inferred from homology"/>
<dbReference type="Pfam" id="PF00232">
    <property type="entry name" value="Glyco_hydro_1"/>
    <property type="match status" value="1"/>
</dbReference>
<dbReference type="GO" id="GO:0005829">
    <property type="term" value="C:cytosol"/>
    <property type="evidence" value="ECO:0007669"/>
    <property type="project" value="TreeGrafter"/>
</dbReference>
<protein>
    <submittedName>
        <fullName evidence="2">6-phospho-beta-glucosidase</fullName>
    </submittedName>
</protein>
<sequence length="490" mass="56499">MSFPKDFYWGGATAANQCEGAYNVDGRGLAKTDVTTAGTATTPRGITYRLPSGETGLAPQFTPYPKDAKGAILDGYYYPNHNAIDFYHHYKEDIALFAEMGFKMFRMSISWSRIFPNGIEEEPNKKGLDFYRDVFEELKKYNIEPLVTISHYDTPLYLEEELDGWKNRKLISLFDRYTEVLFNEYKGLVKYWLTFNEINSLLMFKDFIHNMSKDDIANNYKALHNQFVASARAVQRAHSIDPEYKVGCMIAGACSYPLTCAPEDVLKNQKKMQDSFYYCGDVMVRGEYPVFAKRLWKEDNVNLEYTEEDIKDLKEGKVDFFSFSYYSTTCTSADKNVAKDGLGNFSLGSKNPYIQYSEWGWGMDPIGLRYYLNEIYNRYEIPVMVVENGLGAIDELTEDKKVHDQYRIEYLREHIKSMEGALEDGVDLIAYTPWGCIDLISASTGEMKKRYGFIYVDLDNEGNGTMQRYKKDSFEWYKKVISSNGEELGL</sequence>
<dbReference type="Proteomes" id="UP000092714">
    <property type="component" value="Unassembled WGS sequence"/>
</dbReference>
<dbReference type="GO" id="GO:0008422">
    <property type="term" value="F:beta-glucosidase activity"/>
    <property type="evidence" value="ECO:0007669"/>
    <property type="project" value="TreeGrafter"/>
</dbReference>
<accession>A0A173Y4L3</accession>
<gene>
    <name evidence="2" type="ORF">CP373A1_09865</name>
</gene>
<dbReference type="AlphaFoldDB" id="A0A173Y4L3"/>
<comment type="similarity">
    <text evidence="1">Belongs to the glycosyl hydrolase 1 family.</text>
</comment>
<evidence type="ECO:0000313" key="2">
    <source>
        <dbReference type="EMBL" id="OBY10801.1"/>
    </source>
</evidence>
<dbReference type="Gene3D" id="3.20.20.80">
    <property type="entry name" value="Glycosidases"/>
    <property type="match status" value="1"/>
</dbReference>
<keyword evidence="3" id="KW-1185">Reference proteome</keyword>
<dbReference type="RefSeq" id="WP_027096887.1">
    <property type="nucleotide sequence ID" value="NZ_CABHIH010000002.1"/>
</dbReference>
<dbReference type="GO" id="GO:0016052">
    <property type="term" value="P:carbohydrate catabolic process"/>
    <property type="evidence" value="ECO:0007669"/>
    <property type="project" value="TreeGrafter"/>
</dbReference>
<evidence type="ECO:0000313" key="3">
    <source>
        <dbReference type="Proteomes" id="UP000092714"/>
    </source>
</evidence>
<organism evidence="2 3">
    <name type="scientific">Clostridium paraputrificum</name>
    <dbReference type="NCBI Taxonomy" id="29363"/>
    <lineage>
        <taxon>Bacteria</taxon>
        <taxon>Bacillati</taxon>
        <taxon>Bacillota</taxon>
        <taxon>Clostridia</taxon>
        <taxon>Eubacteriales</taxon>
        <taxon>Clostridiaceae</taxon>
        <taxon>Clostridium</taxon>
    </lineage>
</organism>